<dbReference type="Pfam" id="PF19853">
    <property type="entry name" value="DUF6328"/>
    <property type="match status" value="1"/>
</dbReference>
<feature type="transmembrane region" description="Helical" evidence="2">
    <location>
        <begin position="70"/>
        <end position="92"/>
    </location>
</feature>
<protein>
    <recommendedName>
        <fullName evidence="5">Sodium:proton antiporter</fullName>
    </recommendedName>
</protein>
<feature type="region of interest" description="Disordered" evidence="1">
    <location>
        <begin position="1"/>
        <end position="25"/>
    </location>
</feature>
<feature type="transmembrane region" description="Helical" evidence="2">
    <location>
        <begin position="138"/>
        <end position="158"/>
    </location>
</feature>
<evidence type="ECO:0000256" key="2">
    <source>
        <dbReference type="SAM" id="Phobius"/>
    </source>
</evidence>
<reference evidence="3 4" key="1">
    <citation type="submission" date="2011-05" db="EMBL/GenBank/DDBJ databases">
        <title>Whole genome sequence of Microlunatus phosphovorus NM-1.</title>
        <authorList>
            <person name="Hosoyama A."/>
            <person name="Sasaki K."/>
            <person name="Harada T."/>
            <person name="Igarashi R."/>
            <person name="Kawakoshi A."/>
            <person name="Sasagawa M."/>
            <person name="Fukada J."/>
            <person name="Nakamura S."/>
            <person name="Katano Y."/>
            <person name="Hanada S."/>
            <person name="Kamagata Y."/>
            <person name="Nakamura N."/>
            <person name="Yamazaki S."/>
            <person name="Fujita N."/>
        </authorList>
    </citation>
    <scope>NUCLEOTIDE SEQUENCE [LARGE SCALE GENOMIC DNA]</scope>
    <source>
        <strain evidence="4">ATCC 700054 / DSM 10555 / JCM 9379 / NBRC 101784 / NCIMB 13414 / VKM Ac-1990 / NM-1</strain>
    </source>
</reference>
<keyword evidence="2" id="KW-0472">Membrane</keyword>
<sequence>MAVEPSELPDANAVANDGRDETENQRMDRNWNELLQELRVTQTGTQILSGFMLTLPFQARFVALDEFEHGVYVVLVMLAAVTIVLGLAPVNLHRALFRHRLKPSIVAFAHRALRAQLVGVSLIVIGTVLLVLDVAVGRWAGVLGAGLVLVLIVVAAAVPRMIDHDSEVGAGDTVGHD</sequence>
<accession>F5XDP6</accession>
<dbReference type="STRING" id="1032480.MLP_20550"/>
<keyword evidence="2" id="KW-0812">Transmembrane</keyword>
<evidence type="ECO:0000313" key="4">
    <source>
        <dbReference type="Proteomes" id="UP000007947"/>
    </source>
</evidence>
<evidence type="ECO:0000313" key="3">
    <source>
        <dbReference type="EMBL" id="BAK35069.1"/>
    </source>
</evidence>
<dbReference type="AlphaFoldDB" id="F5XDP6"/>
<gene>
    <name evidence="3" type="ordered locus">MLP_20550</name>
</gene>
<dbReference type="OrthoDB" id="3625784at2"/>
<dbReference type="RefSeq" id="WP_013862941.1">
    <property type="nucleotide sequence ID" value="NC_015635.1"/>
</dbReference>
<dbReference type="InterPro" id="IPR046291">
    <property type="entry name" value="DUF6328"/>
</dbReference>
<name>F5XDP6_MICPN</name>
<organism evidence="3 4">
    <name type="scientific">Microlunatus phosphovorus (strain ATCC 700054 / DSM 10555 / JCM 9379 / NBRC 101784 / NCIMB 13414 / VKM Ac-1990 / NM-1)</name>
    <dbReference type="NCBI Taxonomy" id="1032480"/>
    <lineage>
        <taxon>Bacteria</taxon>
        <taxon>Bacillati</taxon>
        <taxon>Actinomycetota</taxon>
        <taxon>Actinomycetes</taxon>
        <taxon>Propionibacteriales</taxon>
        <taxon>Propionibacteriaceae</taxon>
        <taxon>Microlunatus</taxon>
    </lineage>
</organism>
<proteinExistence type="predicted"/>
<feature type="transmembrane region" description="Helical" evidence="2">
    <location>
        <begin position="113"/>
        <end position="132"/>
    </location>
</feature>
<evidence type="ECO:0008006" key="5">
    <source>
        <dbReference type="Google" id="ProtNLM"/>
    </source>
</evidence>
<evidence type="ECO:0000256" key="1">
    <source>
        <dbReference type="SAM" id="MobiDB-lite"/>
    </source>
</evidence>
<keyword evidence="4" id="KW-1185">Reference proteome</keyword>
<dbReference type="EMBL" id="AP012204">
    <property type="protein sequence ID" value="BAK35069.1"/>
    <property type="molecule type" value="Genomic_DNA"/>
</dbReference>
<dbReference type="HOGENOM" id="CLU_087620_0_1_11"/>
<dbReference type="eggNOG" id="ENOG5032CKR">
    <property type="taxonomic scope" value="Bacteria"/>
</dbReference>
<dbReference type="KEGG" id="mph:MLP_20550"/>
<keyword evidence="2" id="KW-1133">Transmembrane helix</keyword>
<dbReference type="Proteomes" id="UP000007947">
    <property type="component" value="Chromosome"/>
</dbReference>